<dbReference type="PANTHER" id="PTHR10270:SF161">
    <property type="entry name" value="SEX-DETERMINING REGION Y PROTEIN"/>
    <property type="match status" value="1"/>
</dbReference>
<feature type="non-terminal residue" evidence="5">
    <location>
        <position position="1"/>
    </location>
</feature>
<dbReference type="GO" id="GO:0001228">
    <property type="term" value="F:DNA-binding transcription activator activity, RNA polymerase II-specific"/>
    <property type="evidence" value="ECO:0007669"/>
    <property type="project" value="TreeGrafter"/>
</dbReference>
<dbReference type="GO" id="GO:0005634">
    <property type="term" value="C:nucleus"/>
    <property type="evidence" value="ECO:0007669"/>
    <property type="project" value="UniProtKB-UniRule"/>
</dbReference>
<dbReference type="OrthoDB" id="6247875at2759"/>
<dbReference type="InterPro" id="IPR009071">
    <property type="entry name" value="HMG_box_dom"/>
</dbReference>
<evidence type="ECO:0000256" key="3">
    <source>
        <dbReference type="PROSITE-ProRule" id="PRU00267"/>
    </source>
</evidence>
<protein>
    <submittedName>
        <fullName evidence="5">2021_t:CDS:1</fullName>
    </submittedName>
</protein>
<dbReference type="PROSITE" id="PS50118">
    <property type="entry name" value="HMG_BOX_2"/>
    <property type="match status" value="1"/>
</dbReference>
<dbReference type="Gene3D" id="1.10.30.10">
    <property type="entry name" value="High mobility group box domain"/>
    <property type="match status" value="1"/>
</dbReference>
<dbReference type="Pfam" id="PF00505">
    <property type="entry name" value="HMG_box"/>
    <property type="match status" value="1"/>
</dbReference>
<feature type="DNA-binding region" description="HMG box" evidence="3">
    <location>
        <begin position="37"/>
        <end position="107"/>
    </location>
</feature>
<evidence type="ECO:0000259" key="4">
    <source>
        <dbReference type="PROSITE" id="PS50118"/>
    </source>
</evidence>
<dbReference type="Proteomes" id="UP000789342">
    <property type="component" value="Unassembled WGS sequence"/>
</dbReference>
<name>A0A9N9HPF3_9GLOM</name>
<gene>
    <name evidence="5" type="ORF">AMORRO_LOCUS12014</name>
</gene>
<proteinExistence type="predicted"/>
<evidence type="ECO:0000256" key="2">
    <source>
        <dbReference type="ARBA" id="ARBA00023163"/>
    </source>
</evidence>
<keyword evidence="1 3" id="KW-0238">DNA-binding</keyword>
<dbReference type="InterPro" id="IPR036910">
    <property type="entry name" value="HMG_box_dom_sf"/>
</dbReference>
<dbReference type="GO" id="GO:0030154">
    <property type="term" value="P:cell differentiation"/>
    <property type="evidence" value="ECO:0007669"/>
    <property type="project" value="TreeGrafter"/>
</dbReference>
<dbReference type="PANTHER" id="PTHR10270">
    <property type="entry name" value="SOX TRANSCRIPTION FACTOR"/>
    <property type="match status" value="1"/>
</dbReference>
<keyword evidence="3" id="KW-0539">Nucleus</keyword>
<comment type="caution">
    <text evidence="5">The sequence shown here is derived from an EMBL/GenBank/DDBJ whole genome shotgun (WGS) entry which is preliminary data.</text>
</comment>
<dbReference type="InterPro" id="IPR050140">
    <property type="entry name" value="SRY-related_HMG-box_TF-like"/>
</dbReference>
<keyword evidence="6" id="KW-1185">Reference proteome</keyword>
<evidence type="ECO:0000313" key="5">
    <source>
        <dbReference type="EMBL" id="CAG8699034.1"/>
    </source>
</evidence>
<organism evidence="5 6">
    <name type="scientific">Acaulospora morrowiae</name>
    <dbReference type="NCBI Taxonomy" id="94023"/>
    <lineage>
        <taxon>Eukaryota</taxon>
        <taxon>Fungi</taxon>
        <taxon>Fungi incertae sedis</taxon>
        <taxon>Mucoromycota</taxon>
        <taxon>Glomeromycotina</taxon>
        <taxon>Glomeromycetes</taxon>
        <taxon>Diversisporales</taxon>
        <taxon>Acaulosporaceae</taxon>
        <taxon>Acaulospora</taxon>
    </lineage>
</organism>
<sequence>VCEETIRVKEVLNLFPPPCDAKRFYEQNPPNVKNGHVKRPCNKFMIFRKLAHDQKNNSELSGYNEREFSKHLGIIWTDLITDEQRGMYEQLANEVFEIHKAKNPDYKYQPKRDRAAWKNLTPADQKLEQQQEQIPFGGDPNAEEICFQIPHQAQQQPFILNTICYDQQFMESSNGWQYPHWNYISPPPFQ</sequence>
<evidence type="ECO:0000256" key="1">
    <source>
        <dbReference type="ARBA" id="ARBA00023125"/>
    </source>
</evidence>
<dbReference type="EMBL" id="CAJVPV010016634">
    <property type="protein sequence ID" value="CAG8699034.1"/>
    <property type="molecule type" value="Genomic_DNA"/>
</dbReference>
<dbReference type="AlphaFoldDB" id="A0A9N9HPF3"/>
<reference evidence="5" key="1">
    <citation type="submission" date="2021-06" db="EMBL/GenBank/DDBJ databases">
        <authorList>
            <person name="Kallberg Y."/>
            <person name="Tangrot J."/>
            <person name="Rosling A."/>
        </authorList>
    </citation>
    <scope>NUCLEOTIDE SEQUENCE</scope>
    <source>
        <strain evidence="5">CL551</strain>
    </source>
</reference>
<dbReference type="GO" id="GO:0000978">
    <property type="term" value="F:RNA polymerase II cis-regulatory region sequence-specific DNA binding"/>
    <property type="evidence" value="ECO:0007669"/>
    <property type="project" value="TreeGrafter"/>
</dbReference>
<feature type="domain" description="HMG box" evidence="4">
    <location>
        <begin position="37"/>
        <end position="107"/>
    </location>
</feature>
<dbReference type="SUPFAM" id="SSF47095">
    <property type="entry name" value="HMG-box"/>
    <property type="match status" value="1"/>
</dbReference>
<accession>A0A9N9HPF3</accession>
<evidence type="ECO:0000313" key="6">
    <source>
        <dbReference type="Proteomes" id="UP000789342"/>
    </source>
</evidence>
<keyword evidence="2" id="KW-0804">Transcription</keyword>